<dbReference type="GO" id="GO:0005524">
    <property type="term" value="F:ATP binding"/>
    <property type="evidence" value="ECO:0007669"/>
    <property type="project" value="InterPro"/>
</dbReference>
<dbReference type="InterPro" id="IPR011009">
    <property type="entry name" value="Kinase-like_dom_sf"/>
</dbReference>
<dbReference type="Pfam" id="PF25816">
    <property type="entry name" value="RamC_N"/>
    <property type="match status" value="1"/>
</dbReference>
<sequence>MHNEVVATMTADFTEIIKENGLDYKLDSFYLEIGEPLTGHGWKLYVSVILTQVSALVEKIIPVLKKAGVYFRIARDMRAAEGLLDGKYGPEYLNRVVCIYPKGDNEALELANVLIAVTADYKGPAILDGIRLSGPVFTSYGHFHEYIDGEDYIVKLYETCKKNPRMLNTSSGLTWPFSPILKISDISARRLYKKRIKFANLIKDDFRGNVYRAVYVKSWLSFSPCIIKEGKQYMCSDEHGRDIQDRLKWQLKLHQELGSFLPLPNIIDFFYDEGDAYFVMEFIDSVALEDKVQIIYDGSNWTGLNAETRRLLTDYLMKIIRIISVLHSYNIVHRDITASNFLILKNGTVKMIDLELCYSLITNEPYPPFSLGTMGYMSPEQQKCSKPTIKEDIYGLGGLMIVIFTGLLPKDFEASSGKDLCDSLYHFIKDRDIADLISACMKSDPALRPELETVQERLKNIQEHTHDKTRPEIISESQVLNRKEANSLVDLTIASLSSIHLTDKHGLWFSKVSEQNALYGHLPDLYNGTAGVFYGLFRLKEAGYQCSEILKQRAGANLEYLQREGFGRLQEMSPGLYNGKGGLGVLLASGISCGYFEKNDGNLALMEACFHESSKNLNLSAGIAGAGIGLLQCTSFLPSNFLKQQLGNIVDQLLTHQSRDGSWETAVDRRIETGIVTGVSGIVYFLLCFGRFYAEEKALTAATRGLEWLQRQSGKRGQSIFWYTDSKRKEVDPWFNNGIAGIALTFLKAYQIFRKPVYRQICESALKSHKSEVIYRNTSQASGIAGLGEVYLEAYQVLESEEWKTRADWIAGSLYHLRKKSEENTYYWLTDHFRATPDFMTGNIGITYFLARWLKPDKLSFPVLGDS</sequence>
<organism evidence="2 3">
    <name type="scientific">Olivibacter domesticus</name>
    <name type="common">Pseudosphingobacterium domesticum</name>
    <dbReference type="NCBI Taxonomy" id="407022"/>
    <lineage>
        <taxon>Bacteria</taxon>
        <taxon>Pseudomonadati</taxon>
        <taxon>Bacteroidota</taxon>
        <taxon>Sphingobacteriia</taxon>
        <taxon>Sphingobacteriales</taxon>
        <taxon>Sphingobacteriaceae</taxon>
        <taxon>Olivibacter</taxon>
    </lineage>
</organism>
<dbReference type="Proteomes" id="UP000199421">
    <property type="component" value="Unassembled WGS sequence"/>
</dbReference>
<dbReference type="PROSITE" id="PS00109">
    <property type="entry name" value="PROTEIN_KINASE_TYR"/>
    <property type="match status" value="1"/>
</dbReference>
<evidence type="ECO:0000313" key="3">
    <source>
        <dbReference type="Proteomes" id="UP000199421"/>
    </source>
</evidence>
<feature type="domain" description="Protein kinase" evidence="1">
    <location>
        <begin position="196"/>
        <end position="458"/>
    </location>
</feature>
<dbReference type="InterPro" id="IPR057929">
    <property type="entry name" value="RamC_N"/>
</dbReference>
<dbReference type="InterPro" id="IPR008266">
    <property type="entry name" value="Tyr_kinase_AS"/>
</dbReference>
<dbReference type="GO" id="GO:0031179">
    <property type="term" value="P:peptide modification"/>
    <property type="evidence" value="ECO:0007669"/>
    <property type="project" value="InterPro"/>
</dbReference>
<proteinExistence type="predicted"/>
<dbReference type="STRING" id="407022.SAMN05661044_00702"/>
<dbReference type="Pfam" id="PF00069">
    <property type="entry name" value="Pkinase"/>
    <property type="match status" value="1"/>
</dbReference>
<dbReference type="PANTHER" id="PTHR24362">
    <property type="entry name" value="SERINE/THREONINE-PROTEIN KINASE NEK"/>
    <property type="match status" value="1"/>
</dbReference>
<dbReference type="Gene3D" id="1.10.510.10">
    <property type="entry name" value="Transferase(Phosphotransferase) domain 1"/>
    <property type="match status" value="1"/>
</dbReference>
<evidence type="ECO:0000313" key="2">
    <source>
        <dbReference type="EMBL" id="SEK61783.1"/>
    </source>
</evidence>
<keyword evidence="3" id="KW-1185">Reference proteome</keyword>
<protein>
    <submittedName>
        <fullName evidence="2">Serine/threonine protein kinase</fullName>
    </submittedName>
</protein>
<dbReference type="RefSeq" id="WP_093318368.1">
    <property type="nucleotide sequence ID" value="NZ_FOAF01000001.1"/>
</dbReference>
<dbReference type="GO" id="GO:0005975">
    <property type="term" value="P:carbohydrate metabolic process"/>
    <property type="evidence" value="ECO:0007669"/>
    <property type="project" value="InterPro"/>
</dbReference>
<keyword evidence="2" id="KW-0808">Transferase</keyword>
<dbReference type="InterPro" id="IPR012341">
    <property type="entry name" value="6hp_glycosidase-like_sf"/>
</dbReference>
<dbReference type="Gene3D" id="3.30.200.20">
    <property type="entry name" value="Phosphorylase Kinase, domain 1"/>
    <property type="match status" value="1"/>
</dbReference>
<dbReference type="InterPro" id="IPR000719">
    <property type="entry name" value="Prot_kinase_dom"/>
</dbReference>
<dbReference type="InterPro" id="IPR007822">
    <property type="entry name" value="LANC-like"/>
</dbReference>
<dbReference type="Gene3D" id="1.50.10.10">
    <property type="match status" value="1"/>
</dbReference>
<dbReference type="EMBL" id="FOAF01000001">
    <property type="protein sequence ID" value="SEK61783.1"/>
    <property type="molecule type" value="Genomic_DNA"/>
</dbReference>
<dbReference type="SUPFAM" id="SSF158745">
    <property type="entry name" value="LanC-like"/>
    <property type="match status" value="1"/>
</dbReference>
<accession>A0A1H7IGW0</accession>
<dbReference type="PANTHER" id="PTHR24362:SF309">
    <property type="entry name" value="PROTEIN KINASE DOMAIN-CONTAINING PROTEIN"/>
    <property type="match status" value="1"/>
</dbReference>
<dbReference type="PROSITE" id="PS50011">
    <property type="entry name" value="PROTEIN_KINASE_DOM"/>
    <property type="match status" value="1"/>
</dbReference>
<dbReference type="OrthoDB" id="9813021at2"/>
<reference evidence="3" key="1">
    <citation type="submission" date="2016-10" db="EMBL/GenBank/DDBJ databases">
        <authorList>
            <person name="Varghese N."/>
            <person name="Submissions S."/>
        </authorList>
    </citation>
    <scope>NUCLEOTIDE SEQUENCE [LARGE SCALE GENOMIC DNA]</scope>
    <source>
        <strain evidence="3">DSM 18733</strain>
    </source>
</reference>
<keyword evidence="2" id="KW-0723">Serine/threonine-protein kinase</keyword>
<dbReference type="AlphaFoldDB" id="A0A1H7IGW0"/>
<dbReference type="SMART" id="SM01260">
    <property type="entry name" value="LANC_like"/>
    <property type="match status" value="1"/>
</dbReference>
<keyword evidence="2" id="KW-0418">Kinase</keyword>
<dbReference type="SUPFAM" id="SSF56112">
    <property type="entry name" value="Protein kinase-like (PK-like)"/>
    <property type="match status" value="1"/>
</dbReference>
<dbReference type="Pfam" id="PF05147">
    <property type="entry name" value="LANC_like"/>
    <property type="match status" value="1"/>
</dbReference>
<name>A0A1H7IGW0_OLID1</name>
<dbReference type="GO" id="GO:0004674">
    <property type="term" value="F:protein serine/threonine kinase activity"/>
    <property type="evidence" value="ECO:0007669"/>
    <property type="project" value="UniProtKB-KW"/>
</dbReference>
<evidence type="ECO:0000259" key="1">
    <source>
        <dbReference type="PROSITE" id="PS50011"/>
    </source>
</evidence>
<gene>
    <name evidence="2" type="ORF">SAMN05661044_00702</name>
</gene>